<evidence type="ECO:0000313" key="4">
    <source>
        <dbReference type="Proteomes" id="UP000479190"/>
    </source>
</evidence>
<dbReference type="PANTHER" id="PTHR11257">
    <property type="entry name" value="CHEMOSENSORY PROTEIN-RELATED"/>
    <property type="match status" value="1"/>
</dbReference>
<sequence>MAGLRYLVACLAVLATIATTSALDPNAFLRMDAVLADPALFQTYLSCFVDEGECPPDGQMLKKLLPELIATRCNKCTENERRTACNAIMMLEQPQYAREWQKLQQIYDPRGVSLQIAQIPSYCFVLIFSTDSIICAKARVCSTNISRPIAMNFIDEKLPFNESFFWLLISRGAEDDDDDNDRKLMPLDTLERLPLSVNAELTLAVREQDHFELYDVYNPSYRHGGKLNVTRMGAWDIESGIREARAICSNSFRQTTTDKTIIELFNRKIALNKKRKKYPYYTAEEGLKKVQAGGFAFQVDLATAYKFITTTIDPNGIYLWEKKLKPSPKKKTWTTTAKEGLERVKKVTLQILLIFSFFLIPKIICYIPNSEFVSKHFSDQQVTQIVIIACWHDEDEICDLQEIYLFPRVHAATGVAKHSPFKKLVTYGARAMEKRMCWLALCWLLGGCLDGSKHEKASPPRPTTYYPPQQNPNSIDRFGAGIKDHINVVKDHIHSSLFSFNKPNKFGNTANTIPIDATTGIKGDGGGGGFPAYTPTPNKEVYRIRAREIRAFGQCVRSARHLSKKIFRQFARQRCDNEQQFDWRAKPEDGCGGGGDGPLL</sequence>
<feature type="domain" description="Ionotropic receptor 75a N-terminal" evidence="2">
    <location>
        <begin position="154"/>
        <end position="242"/>
    </location>
</feature>
<dbReference type="Pfam" id="PF24576">
    <property type="entry name" value="IR75A_N"/>
    <property type="match status" value="1"/>
</dbReference>
<gene>
    <name evidence="3" type="ORF">TBRA_LOCUS258</name>
</gene>
<dbReference type="InterPro" id="IPR005055">
    <property type="entry name" value="A10/PebIII"/>
</dbReference>
<dbReference type="Pfam" id="PF03392">
    <property type="entry name" value="OS-D"/>
    <property type="match status" value="1"/>
</dbReference>
<dbReference type="Gene3D" id="1.10.2080.10">
    <property type="entry name" value="Insect odorant-binding protein A10/Ejaculatory bulb-specific protein 3"/>
    <property type="match status" value="1"/>
</dbReference>
<dbReference type="OrthoDB" id="413361at2759"/>
<accession>A0A6H5I130</accession>
<keyword evidence="1" id="KW-0732">Signal</keyword>
<keyword evidence="4" id="KW-1185">Reference proteome</keyword>
<dbReference type="InterPro" id="IPR036682">
    <property type="entry name" value="OS_D_A10/PebIII_sf"/>
</dbReference>
<evidence type="ECO:0000313" key="3">
    <source>
        <dbReference type="EMBL" id="CAB0028028.1"/>
    </source>
</evidence>
<dbReference type="EMBL" id="CADCXV010000058">
    <property type="protein sequence ID" value="CAB0028028.1"/>
    <property type="molecule type" value="Genomic_DNA"/>
</dbReference>
<evidence type="ECO:0000256" key="1">
    <source>
        <dbReference type="SAM" id="SignalP"/>
    </source>
</evidence>
<protein>
    <recommendedName>
        <fullName evidence="2">Ionotropic receptor 75a N-terminal domain-containing protein</fullName>
    </recommendedName>
</protein>
<feature type="chain" id="PRO_5026057655" description="Ionotropic receptor 75a N-terminal domain-containing protein" evidence="1">
    <location>
        <begin position="23"/>
        <end position="600"/>
    </location>
</feature>
<proteinExistence type="predicted"/>
<dbReference type="SUPFAM" id="SSF100910">
    <property type="entry name" value="Chemosensory protein Csp2"/>
    <property type="match status" value="1"/>
</dbReference>
<dbReference type="AlphaFoldDB" id="A0A6H5I130"/>
<evidence type="ECO:0000259" key="2">
    <source>
        <dbReference type="Pfam" id="PF24576"/>
    </source>
</evidence>
<name>A0A6H5I130_9HYME</name>
<feature type="signal peptide" evidence="1">
    <location>
        <begin position="1"/>
        <end position="22"/>
    </location>
</feature>
<reference evidence="3 4" key="1">
    <citation type="submission" date="2020-02" db="EMBL/GenBank/DDBJ databases">
        <authorList>
            <person name="Ferguson B K."/>
        </authorList>
    </citation>
    <scope>NUCLEOTIDE SEQUENCE [LARGE SCALE GENOMIC DNA]</scope>
</reference>
<organism evidence="3 4">
    <name type="scientific">Trichogramma brassicae</name>
    <dbReference type="NCBI Taxonomy" id="86971"/>
    <lineage>
        <taxon>Eukaryota</taxon>
        <taxon>Metazoa</taxon>
        <taxon>Ecdysozoa</taxon>
        <taxon>Arthropoda</taxon>
        <taxon>Hexapoda</taxon>
        <taxon>Insecta</taxon>
        <taxon>Pterygota</taxon>
        <taxon>Neoptera</taxon>
        <taxon>Endopterygota</taxon>
        <taxon>Hymenoptera</taxon>
        <taxon>Apocrita</taxon>
        <taxon>Proctotrupomorpha</taxon>
        <taxon>Chalcidoidea</taxon>
        <taxon>Trichogrammatidae</taxon>
        <taxon>Trichogramma</taxon>
    </lineage>
</organism>
<dbReference type="Proteomes" id="UP000479190">
    <property type="component" value="Unassembled WGS sequence"/>
</dbReference>
<dbReference type="InterPro" id="IPR057074">
    <property type="entry name" value="IR75A_N"/>
</dbReference>